<keyword evidence="3" id="KW-1185">Reference proteome</keyword>
<reference evidence="2" key="1">
    <citation type="submission" date="2021-01" db="EMBL/GenBank/DDBJ databases">
        <title>Marivirga aurantiaca sp. nov., isolated from intertidal surface sediments.</title>
        <authorList>
            <person name="Zhang M."/>
        </authorList>
    </citation>
    <scope>NUCLEOTIDE SEQUENCE</scope>
    <source>
        <strain evidence="2">S37H4</strain>
    </source>
</reference>
<comment type="caution">
    <text evidence="2">The sequence shown here is derived from an EMBL/GenBank/DDBJ whole genome shotgun (WGS) entry which is preliminary data.</text>
</comment>
<protein>
    <submittedName>
        <fullName evidence="2">Uncharacterized protein</fullName>
    </submittedName>
</protein>
<sequence>MKFLKWLFIILVSLTIVGYIAYLVIDKPLPEGQKGEKAEALADKILDAVNDSAWQATDVVSWDFKGEHQHVWDKNRHYAQVVWDDYEVFINLNNITGKAIVKGKLLRDSAATVEFVKDAYEYWANDSFWLNPITKIRDSGTERYYVETENEETEALLVKYTSGGVTPGDSYLWVVDKTTWLPRSVKMWVQIIPVGGVEFSWENWIKTETGALVASEHQGLIKVNINNIHTYKTINEFEKGDIFKILE</sequence>
<evidence type="ECO:0000313" key="3">
    <source>
        <dbReference type="Proteomes" id="UP000611723"/>
    </source>
</evidence>
<accession>A0A934WVX1</accession>
<organism evidence="2 3">
    <name type="scientific">Marivirga aurantiaca</name>
    <dbReference type="NCBI Taxonomy" id="2802615"/>
    <lineage>
        <taxon>Bacteria</taxon>
        <taxon>Pseudomonadati</taxon>
        <taxon>Bacteroidota</taxon>
        <taxon>Cytophagia</taxon>
        <taxon>Cytophagales</taxon>
        <taxon>Marivirgaceae</taxon>
        <taxon>Marivirga</taxon>
    </lineage>
</organism>
<evidence type="ECO:0000313" key="2">
    <source>
        <dbReference type="EMBL" id="MBK6264029.1"/>
    </source>
</evidence>
<proteinExistence type="predicted"/>
<name>A0A934WVX1_9BACT</name>
<keyword evidence="1" id="KW-0472">Membrane</keyword>
<feature type="transmembrane region" description="Helical" evidence="1">
    <location>
        <begin position="6"/>
        <end position="25"/>
    </location>
</feature>
<dbReference type="EMBL" id="JAEQBW010000001">
    <property type="protein sequence ID" value="MBK6264029.1"/>
    <property type="molecule type" value="Genomic_DNA"/>
</dbReference>
<evidence type="ECO:0000256" key="1">
    <source>
        <dbReference type="SAM" id="Phobius"/>
    </source>
</evidence>
<dbReference type="AlphaFoldDB" id="A0A934WVX1"/>
<keyword evidence="1" id="KW-1133">Transmembrane helix</keyword>
<dbReference type="Proteomes" id="UP000611723">
    <property type="component" value="Unassembled WGS sequence"/>
</dbReference>
<dbReference type="RefSeq" id="WP_201429707.1">
    <property type="nucleotide sequence ID" value="NZ_JAEQBW010000001.1"/>
</dbReference>
<gene>
    <name evidence="2" type="ORF">JKA74_03185</name>
</gene>
<keyword evidence="1" id="KW-0812">Transmembrane</keyword>